<dbReference type="InterPro" id="IPR000943">
    <property type="entry name" value="RNA_pol_sigma70"/>
</dbReference>
<dbReference type="EMBL" id="BSFP01000034">
    <property type="protein sequence ID" value="GLL03463.1"/>
    <property type="molecule type" value="Genomic_DNA"/>
</dbReference>
<reference evidence="8" key="1">
    <citation type="journal article" date="2014" name="Int. J. Syst. Evol. Microbiol.">
        <title>Complete genome sequence of Corynebacterium casei LMG S-19264T (=DSM 44701T), isolated from a smear-ripened cheese.</title>
        <authorList>
            <consortium name="US DOE Joint Genome Institute (JGI-PGF)"/>
            <person name="Walter F."/>
            <person name="Albersmeier A."/>
            <person name="Kalinowski J."/>
            <person name="Ruckert C."/>
        </authorList>
    </citation>
    <scope>NUCLEOTIDE SEQUENCE</scope>
    <source>
        <strain evidence="8">VKM Ac-1321</strain>
    </source>
</reference>
<accession>A0A9W6NNQ0</accession>
<evidence type="ECO:0000259" key="7">
    <source>
        <dbReference type="Pfam" id="PF04545"/>
    </source>
</evidence>
<dbReference type="InterPro" id="IPR013324">
    <property type="entry name" value="RNA_pol_sigma_r3/r4-like"/>
</dbReference>
<organism evidence="8 9">
    <name type="scientific">Dactylosporangium matsuzakiense</name>
    <dbReference type="NCBI Taxonomy" id="53360"/>
    <lineage>
        <taxon>Bacteria</taxon>
        <taxon>Bacillati</taxon>
        <taxon>Actinomycetota</taxon>
        <taxon>Actinomycetes</taxon>
        <taxon>Micromonosporales</taxon>
        <taxon>Micromonosporaceae</taxon>
        <taxon>Dactylosporangium</taxon>
    </lineage>
</organism>
<dbReference type="PANTHER" id="PTHR30385">
    <property type="entry name" value="SIGMA FACTOR F FLAGELLAR"/>
    <property type="match status" value="1"/>
</dbReference>
<reference evidence="8" key="2">
    <citation type="submission" date="2023-01" db="EMBL/GenBank/DDBJ databases">
        <authorList>
            <person name="Sun Q."/>
            <person name="Evtushenko L."/>
        </authorList>
    </citation>
    <scope>NUCLEOTIDE SEQUENCE</scope>
    <source>
        <strain evidence="8">VKM Ac-1321</strain>
    </source>
</reference>
<comment type="caution">
    <text evidence="8">The sequence shown here is derived from an EMBL/GenBank/DDBJ whole genome shotgun (WGS) entry which is preliminary data.</text>
</comment>
<dbReference type="SUPFAM" id="SSF88946">
    <property type="entry name" value="Sigma2 domain of RNA polymerase sigma factors"/>
    <property type="match status" value="1"/>
</dbReference>
<dbReference type="GO" id="GO:0003677">
    <property type="term" value="F:DNA binding"/>
    <property type="evidence" value="ECO:0007669"/>
    <property type="project" value="UniProtKB-KW"/>
</dbReference>
<dbReference type="Pfam" id="PF04542">
    <property type="entry name" value="Sigma70_r2"/>
    <property type="match status" value="1"/>
</dbReference>
<evidence type="ECO:0000256" key="3">
    <source>
        <dbReference type="ARBA" id="ARBA00023125"/>
    </source>
</evidence>
<keyword evidence="3" id="KW-0238">DNA-binding</keyword>
<dbReference type="GO" id="GO:0016987">
    <property type="term" value="F:sigma factor activity"/>
    <property type="evidence" value="ECO:0007669"/>
    <property type="project" value="UniProtKB-KW"/>
</dbReference>
<dbReference type="Pfam" id="PF04539">
    <property type="entry name" value="Sigma70_r3"/>
    <property type="match status" value="1"/>
</dbReference>
<dbReference type="GO" id="GO:0006352">
    <property type="term" value="P:DNA-templated transcription initiation"/>
    <property type="evidence" value="ECO:0007669"/>
    <property type="project" value="InterPro"/>
</dbReference>
<dbReference type="SUPFAM" id="SSF88659">
    <property type="entry name" value="Sigma3 and sigma4 domains of RNA polymerase sigma factors"/>
    <property type="match status" value="2"/>
</dbReference>
<dbReference type="CDD" id="cd06171">
    <property type="entry name" value="Sigma70_r4"/>
    <property type="match status" value="1"/>
</dbReference>
<sequence>MTIHVNATRTAGSARAAQDAEARALLSLLADLPAGPDRDRVRGRVIELYLPLAQHLAGRFRNRGEQLDDLLQVATVGLIKAVDGFDPDNGAVFVGYAIPTITGELKRHFRDRCWDVRVPRRIQENRLRVMRVTGELTQRLGRSPTVADLAAELETSEEDVIEALDAGRAYRSLSLDAPANTNESDGPTDLSNLLGADDADMEQVETREALRPLLARLPEREQKIIAMRFFGNRTQSQIAAELGVSQMHISRLLTKALATLRTQLTRG</sequence>
<keyword evidence="1" id="KW-0805">Transcription regulation</keyword>
<proteinExistence type="predicted"/>
<evidence type="ECO:0000259" key="5">
    <source>
        <dbReference type="Pfam" id="PF04539"/>
    </source>
</evidence>
<dbReference type="InterPro" id="IPR013325">
    <property type="entry name" value="RNA_pol_sigma_r2"/>
</dbReference>
<dbReference type="InterPro" id="IPR007624">
    <property type="entry name" value="RNA_pol_sigma70_r3"/>
</dbReference>
<evidence type="ECO:0000256" key="4">
    <source>
        <dbReference type="ARBA" id="ARBA00023163"/>
    </source>
</evidence>
<dbReference type="PRINTS" id="PR00046">
    <property type="entry name" value="SIGMA70FCT"/>
</dbReference>
<gene>
    <name evidence="8" type="ORF">GCM10017581_052090</name>
</gene>
<dbReference type="InterPro" id="IPR014322">
    <property type="entry name" value="RNA_pol_sigma-B/F/G"/>
</dbReference>
<dbReference type="RefSeq" id="WP_261965893.1">
    <property type="nucleotide sequence ID" value="NZ_BAAAXA010000001.1"/>
</dbReference>
<keyword evidence="2" id="KW-0731">Sigma factor</keyword>
<keyword evidence="9" id="KW-1185">Reference proteome</keyword>
<dbReference type="Gene3D" id="1.20.120.1810">
    <property type="match status" value="1"/>
</dbReference>
<dbReference type="NCBIfam" id="TIGR02937">
    <property type="entry name" value="sigma70-ECF"/>
    <property type="match status" value="1"/>
</dbReference>
<protein>
    <recommendedName>
        <fullName evidence="10">RNA polymerase sigma-B factor</fullName>
    </recommendedName>
</protein>
<dbReference type="InterPro" id="IPR014284">
    <property type="entry name" value="RNA_pol_sigma-70_dom"/>
</dbReference>
<dbReference type="Pfam" id="PF04545">
    <property type="entry name" value="Sigma70_r4"/>
    <property type="match status" value="1"/>
</dbReference>
<dbReference type="InterPro" id="IPR007630">
    <property type="entry name" value="RNA_pol_sigma70_r4"/>
</dbReference>
<dbReference type="InterPro" id="IPR036388">
    <property type="entry name" value="WH-like_DNA-bd_sf"/>
</dbReference>
<dbReference type="AlphaFoldDB" id="A0A9W6NNQ0"/>
<evidence type="ECO:0000313" key="8">
    <source>
        <dbReference type="EMBL" id="GLL03463.1"/>
    </source>
</evidence>
<evidence type="ECO:0000256" key="2">
    <source>
        <dbReference type="ARBA" id="ARBA00023082"/>
    </source>
</evidence>
<evidence type="ECO:0000259" key="6">
    <source>
        <dbReference type="Pfam" id="PF04542"/>
    </source>
</evidence>
<dbReference type="PANTHER" id="PTHR30385:SF4">
    <property type="entry name" value="RNA POLYMERASE SIGMA-E FACTOR"/>
    <property type="match status" value="1"/>
</dbReference>
<keyword evidence="4" id="KW-0804">Transcription</keyword>
<name>A0A9W6NNQ0_9ACTN</name>
<feature type="domain" description="RNA polymerase sigma-70 region 2" evidence="6">
    <location>
        <begin position="46"/>
        <end position="112"/>
    </location>
</feature>
<dbReference type="InterPro" id="IPR007627">
    <property type="entry name" value="RNA_pol_sigma70_r2"/>
</dbReference>
<dbReference type="NCBIfam" id="TIGR02980">
    <property type="entry name" value="SigBFG"/>
    <property type="match status" value="1"/>
</dbReference>
<evidence type="ECO:0000313" key="9">
    <source>
        <dbReference type="Proteomes" id="UP001143480"/>
    </source>
</evidence>
<evidence type="ECO:0000256" key="1">
    <source>
        <dbReference type="ARBA" id="ARBA00023015"/>
    </source>
</evidence>
<feature type="domain" description="RNA polymerase sigma-70 region 4" evidence="7">
    <location>
        <begin position="213"/>
        <end position="261"/>
    </location>
</feature>
<dbReference type="Proteomes" id="UP001143480">
    <property type="component" value="Unassembled WGS sequence"/>
</dbReference>
<feature type="domain" description="RNA polymerase sigma-70 region 3" evidence="5">
    <location>
        <begin position="124"/>
        <end position="187"/>
    </location>
</feature>
<evidence type="ECO:0008006" key="10">
    <source>
        <dbReference type="Google" id="ProtNLM"/>
    </source>
</evidence>
<dbReference type="Gene3D" id="1.10.10.10">
    <property type="entry name" value="Winged helix-like DNA-binding domain superfamily/Winged helix DNA-binding domain"/>
    <property type="match status" value="2"/>
</dbReference>